<dbReference type="Proteomes" id="UP000092124">
    <property type="component" value="Unassembled WGS sequence"/>
</dbReference>
<sequence length="91" mass="10028">MTTMGTASVSHSSTSDSVPPMTERNFFRVDEITTPKPEMLEILVTQPDHQCLSPGILIINKDHLSCLNQRRDASCVQKGDLQGLTGQKKTD</sequence>
<accession>A0A1A6GZU1</accession>
<dbReference type="AlphaFoldDB" id="A0A1A6GZU1"/>
<evidence type="ECO:0000256" key="1">
    <source>
        <dbReference type="SAM" id="MobiDB-lite"/>
    </source>
</evidence>
<protein>
    <submittedName>
        <fullName evidence="2">Uncharacterized protein</fullName>
    </submittedName>
</protein>
<gene>
    <name evidence="2" type="ORF">A6R68_13767</name>
</gene>
<feature type="non-terminal residue" evidence="2">
    <location>
        <position position="91"/>
    </location>
</feature>
<reference evidence="2 3" key="1">
    <citation type="submission" date="2016-06" db="EMBL/GenBank/DDBJ databases">
        <title>The Draft Genome Sequence and Annotation of the Desert Woodrat Neotoma lepida.</title>
        <authorList>
            <person name="Campbell M."/>
            <person name="Oakeson K.F."/>
            <person name="Yandell M."/>
            <person name="Halpert J.R."/>
            <person name="Dearing D."/>
        </authorList>
    </citation>
    <scope>NUCLEOTIDE SEQUENCE [LARGE SCALE GENOMIC DNA]</scope>
    <source>
        <strain evidence="2">417</strain>
        <tissue evidence="2">Liver</tissue>
    </source>
</reference>
<evidence type="ECO:0000313" key="2">
    <source>
        <dbReference type="EMBL" id="OBS71656.1"/>
    </source>
</evidence>
<dbReference type="EMBL" id="LZPO01055819">
    <property type="protein sequence ID" value="OBS71656.1"/>
    <property type="molecule type" value="Genomic_DNA"/>
</dbReference>
<name>A0A1A6GZU1_NEOLE</name>
<feature type="region of interest" description="Disordered" evidence="1">
    <location>
        <begin position="1"/>
        <end position="24"/>
    </location>
</feature>
<evidence type="ECO:0000313" key="3">
    <source>
        <dbReference type="Proteomes" id="UP000092124"/>
    </source>
</evidence>
<comment type="caution">
    <text evidence="2">The sequence shown here is derived from an EMBL/GenBank/DDBJ whole genome shotgun (WGS) entry which is preliminary data.</text>
</comment>
<keyword evidence="3" id="KW-1185">Reference proteome</keyword>
<feature type="compositionally biased region" description="Low complexity" evidence="1">
    <location>
        <begin position="8"/>
        <end position="17"/>
    </location>
</feature>
<proteinExistence type="predicted"/>
<organism evidence="2 3">
    <name type="scientific">Neotoma lepida</name>
    <name type="common">Desert woodrat</name>
    <dbReference type="NCBI Taxonomy" id="56216"/>
    <lineage>
        <taxon>Eukaryota</taxon>
        <taxon>Metazoa</taxon>
        <taxon>Chordata</taxon>
        <taxon>Craniata</taxon>
        <taxon>Vertebrata</taxon>
        <taxon>Euteleostomi</taxon>
        <taxon>Mammalia</taxon>
        <taxon>Eutheria</taxon>
        <taxon>Euarchontoglires</taxon>
        <taxon>Glires</taxon>
        <taxon>Rodentia</taxon>
        <taxon>Myomorpha</taxon>
        <taxon>Muroidea</taxon>
        <taxon>Cricetidae</taxon>
        <taxon>Neotominae</taxon>
        <taxon>Neotoma</taxon>
    </lineage>
</organism>